<accession>A0ABN5BDJ5</accession>
<proteinExistence type="inferred from homology"/>
<dbReference type="GeneID" id="303486013"/>
<gene>
    <name evidence="7" type="ORF">B5J99_10570</name>
</gene>
<reference evidence="7 8" key="1">
    <citation type="submission" date="2017-03" db="EMBL/GenBank/DDBJ databases">
        <title>Complete genome sequence of Blastomonas fulva degrading microcsystin LR.</title>
        <authorList>
            <person name="Lee H.-g."/>
            <person name="Jin L."/>
            <person name="oh H.-M."/>
        </authorList>
    </citation>
    <scope>NUCLEOTIDE SEQUENCE [LARGE SCALE GENOMIC DNA]</scope>
    <source>
        <strain evidence="7 8">T2</strain>
    </source>
</reference>
<evidence type="ECO:0000313" key="7">
    <source>
        <dbReference type="EMBL" id="ASR53462.1"/>
    </source>
</evidence>
<sequence length="435" mass="47516">MNVDRRRRRIVVVGGGVAGVEIATSLGRRSKNDQSMPAVILVDRDSAHIWKPMLHTIAAGTRDISQQQTPYLAQARDAGFEYQPGEMCSLNRANRTIGLAPLHAPDGRLLVPAREIAYDTLVISVGSEANDFGTPGVQEYCFKIDSRLQADAFNREVRIRMLQSVAQEQDLSIAIVGGGATGVELAAELMQLTQIAEAYGAPALSSRIRITLIESGPRLLPAFPDDISQATEERLESIGIRVMTNSKVSAATTEGFELDDGPTVTASLKVWAAGVKAPAFLTNLDGLESTRGNQLVVLPSLQTTQDPNIFSLGDCSSLTLSQGERPLPPTAQVAHQQAQHLIRHLPAVISRGKRPPDFNYRDFGSLVSLAEYDAFGSLGKYGLFKGTTIRGRLAQLSHAMLYRSHQARLYGFWRGSLVWMVDRLNMRLRSAIRLD</sequence>
<evidence type="ECO:0000259" key="6">
    <source>
        <dbReference type="Pfam" id="PF07992"/>
    </source>
</evidence>
<dbReference type="InterPro" id="IPR036188">
    <property type="entry name" value="FAD/NAD-bd_sf"/>
</dbReference>
<name>A0ABN5BDJ5_9SPHN</name>
<dbReference type="PRINTS" id="PR00368">
    <property type="entry name" value="FADPNR"/>
</dbReference>
<dbReference type="EMBL" id="CP020083">
    <property type="protein sequence ID" value="ASR53462.1"/>
    <property type="molecule type" value="Genomic_DNA"/>
</dbReference>
<dbReference type="Pfam" id="PF07992">
    <property type="entry name" value="Pyr_redox_2"/>
    <property type="match status" value="1"/>
</dbReference>
<dbReference type="SUPFAM" id="SSF51905">
    <property type="entry name" value="FAD/NAD(P)-binding domain"/>
    <property type="match status" value="1"/>
</dbReference>
<protein>
    <submittedName>
        <fullName evidence="7">FAD-dependent oxidoreductase</fullName>
    </submittedName>
</protein>
<keyword evidence="4" id="KW-0274">FAD</keyword>
<dbReference type="InterPro" id="IPR023753">
    <property type="entry name" value="FAD/NAD-binding_dom"/>
</dbReference>
<keyword evidence="3" id="KW-0285">Flavoprotein</keyword>
<dbReference type="PANTHER" id="PTHR42913:SF3">
    <property type="entry name" value="64 KDA MITOCHONDRIAL NADH DEHYDROGENASE (EUROFUNG)"/>
    <property type="match status" value="1"/>
</dbReference>
<dbReference type="PANTHER" id="PTHR42913">
    <property type="entry name" value="APOPTOSIS-INDUCING FACTOR 1"/>
    <property type="match status" value="1"/>
</dbReference>
<evidence type="ECO:0000256" key="4">
    <source>
        <dbReference type="ARBA" id="ARBA00022827"/>
    </source>
</evidence>
<organism evidence="7 8">
    <name type="scientific">Blastomonas fulva</name>
    <dbReference type="NCBI Taxonomy" id="1550728"/>
    <lineage>
        <taxon>Bacteria</taxon>
        <taxon>Pseudomonadati</taxon>
        <taxon>Pseudomonadota</taxon>
        <taxon>Alphaproteobacteria</taxon>
        <taxon>Sphingomonadales</taxon>
        <taxon>Sphingomonadaceae</taxon>
        <taxon>Blastomonas</taxon>
    </lineage>
</organism>
<evidence type="ECO:0000256" key="1">
    <source>
        <dbReference type="ARBA" id="ARBA00001974"/>
    </source>
</evidence>
<dbReference type="Gene3D" id="3.50.50.100">
    <property type="match status" value="1"/>
</dbReference>
<evidence type="ECO:0000256" key="5">
    <source>
        <dbReference type="ARBA" id="ARBA00023002"/>
    </source>
</evidence>
<comment type="cofactor">
    <cofactor evidence="1">
        <name>FAD</name>
        <dbReference type="ChEBI" id="CHEBI:57692"/>
    </cofactor>
</comment>
<dbReference type="Proteomes" id="UP000258016">
    <property type="component" value="Chromosome"/>
</dbReference>
<evidence type="ECO:0000313" key="8">
    <source>
        <dbReference type="Proteomes" id="UP000258016"/>
    </source>
</evidence>
<keyword evidence="5" id="KW-0560">Oxidoreductase</keyword>
<evidence type="ECO:0000256" key="2">
    <source>
        <dbReference type="ARBA" id="ARBA00005272"/>
    </source>
</evidence>
<dbReference type="RefSeq" id="WP_040716730.1">
    <property type="nucleotide sequence ID" value="NZ_CP020083.1"/>
</dbReference>
<feature type="domain" description="FAD/NAD(P)-binding" evidence="6">
    <location>
        <begin position="9"/>
        <end position="338"/>
    </location>
</feature>
<dbReference type="PRINTS" id="PR00411">
    <property type="entry name" value="PNDRDTASEI"/>
</dbReference>
<evidence type="ECO:0000256" key="3">
    <source>
        <dbReference type="ARBA" id="ARBA00022630"/>
    </source>
</evidence>
<keyword evidence="8" id="KW-1185">Reference proteome</keyword>
<dbReference type="InterPro" id="IPR051169">
    <property type="entry name" value="NADH-Q_oxidoreductase"/>
</dbReference>
<comment type="similarity">
    <text evidence="2">Belongs to the NADH dehydrogenase family.</text>
</comment>